<evidence type="ECO:0000313" key="1">
    <source>
        <dbReference type="Proteomes" id="UP000887580"/>
    </source>
</evidence>
<accession>A0AC35FJP8</accession>
<reference evidence="2" key="1">
    <citation type="submission" date="2022-11" db="UniProtKB">
        <authorList>
            <consortium name="WormBaseParasite"/>
        </authorList>
    </citation>
    <scope>IDENTIFICATION</scope>
</reference>
<dbReference type="WBParaSite" id="PS1159_v2.g1821.t1">
    <property type="protein sequence ID" value="PS1159_v2.g1821.t1"/>
    <property type="gene ID" value="PS1159_v2.g1821"/>
</dbReference>
<protein>
    <submittedName>
        <fullName evidence="2">Uncharacterized protein</fullName>
    </submittedName>
</protein>
<dbReference type="Proteomes" id="UP000887580">
    <property type="component" value="Unplaced"/>
</dbReference>
<name>A0AC35FJP8_9BILA</name>
<proteinExistence type="predicted"/>
<organism evidence="1 2">
    <name type="scientific">Panagrolaimus sp. PS1159</name>
    <dbReference type="NCBI Taxonomy" id="55785"/>
    <lineage>
        <taxon>Eukaryota</taxon>
        <taxon>Metazoa</taxon>
        <taxon>Ecdysozoa</taxon>
        <taxon>Nematoda</taxon>
        <taxon>Chromadorea</taxon>
        <taxon>Rhabditida</taxon>
        <taxon>Tylenchina</taxon>
        <taxon>Panagrolaimomorpha</taxon>
        <taxon>Panagrolaimoidea</taxon>
        <taxon>Panagrolaimidae</taxon>
        <taxon>Panagrolaimus</taxon>
    </lineage>
</organism>
<evidence type="ECO:0000313" key="2">
    <source>
        <dbReference type="WBParaSite" id="PS1159_v2.g1821.t1"/>
    </source>
</evidence>
<sequence length="190" mass="22151">MPSLKAFGRRWNIASDDFVFPEITEGFVRLAWVAITCGIFAYHNPFKCKSISWFIYVMILVAINIITAILCFTLASFSARGSILETDARKHVTTLIYVRLPVLLIEFVWAIFTTAFVFRVFGEEDFCYFIYGMRVTVVLEWILIFSVFFGVIVVFNPHGDRRIDSPMIERNYWRKRLRLCKVGADSEMRN</sequence>